<reference evidence="2 3" key="1">
    <citation type="submission" date="2023-09" db="EMBL/GenBank/DDBJ databases">
        <title>Pangenome analysis of Batrachochytrium dendrobatidis and related Chytrids.</title>
        <authorList>
            <person name="Yacoub M.N."/>
            <person name="Stajich J.E."/>
            <person name="James T.Y."/>
        </authorList>
    </citation>
    <scope>NUCLEOTIDE SEQUENCE [LARGE SCALE GENOMIC DNA]</scope>
    <source>
        <strain evidence="2 3">JEL0888</strain>
    </source>
</reference>
<dbReference type="EMBL" id="JADGIZ020000001">
    <property type="protein sequence ID" value="KAL2920202.1"/>
    <property type="molecule type" value="Genomic_DNA"/>
</dbReference>
<accession>A0ABR4NL05</accession>
<proteinExistence type="predicted"/>
<dbReference type="InterPro" id="IPR036770">
    <property type="entry name" value="Ankyrin_rpt-contain_sf"/>
</dbReference>
<protein>
    <recommendedName>
        <fullName evidence="4">Ankyrin repeat protein</fullName>
    </recommendedName>
</protein>
<comment type="caution">
    <text evidence="2">The sequence shown here is derived from an EMBL/GenBank/DDBJ whole genome shotgun (WGS) entry which is preliminary data.</text>
</comment>
<evidence type="ECO:0000313" key="2">
    <source>
        <dbReference type="EMBL" id="KAL2920202.1"/>
    </source>
</evidence>
<evidence type="ECO:0008006" key="4">
    <source>
        <dbReference type="Google" id="ProtNLM"/>
    </source>
</evidence>
<feature type="region of interest" description="Disordered" evidence="1">
    <location>
        <begin position="65"/>
        <end position="84"/>
    </location>
</feature>
<name>A0ABR4NL05_9FUNG</name>
<dbReference type="Proteomes" id="UP001527925">
    <property type="component" value="Unassembled WGS sequence"/>
</dbReference>
<organism evidence="2 3">
    <name type="scientific">Polyrhizophydium stewartii</name>
    <dbReference type="NCBI Taxonomy" id="2732419"/>
    <lineage>
        <taxon>Eukaryota</taxon>
        <taxon>Fungi</taxon>
        <taxon>Fungi incertae sedis</taxon>
        <taxon>Chytridiomycota</taxon>
        <taxon>Chytridiomycota incertae sedis</taxon>
        <taxon>Chytridiomycetes</taxon>
        <taxon>Rhizophydiales</taxon>
        <taxon>Rhizophydiales incertae sedis</taxon>
        <taxon>Polyrhizophydium</taxon>
    </lineage>
</organism>
<dbReference type="PANTHER" id="PTHR46586">
    <property type="entry name" value="ANKYRIN REPEAT-CONTAINING PROTEIN"/>
    <property type="match status" value="1"/>
</dbReference>
<dbReference type="SUPFAM" id="SSF48403">
    <property type="entry name" value="Ankyrin repeat"/>
    <property type="match status" value="1"/>
</dbReference>
<dbReference type="Gene3D" id="1.25.40.20">
    <property type="entry name" value="Ankyrin repeat-containing domain"/>
    <property type="match status" value="1"/>
</dbReference>
<sequence>MSTHAEEPVGQQDMEIVAHPAEQPAIPHAAPHEPLPGTTLAPPEHAEQLVGQQSTQMVAPRASMISTPPGRMLVTLSKPPPVRPRTKTTYALHAEQPSNPLGELPVTSIQPPPARSLKSLFGDQYETLFAWHDGTVPAAPSAGNPFYDPIKQLGPWGDSVEDCLKSERDRAFAKPYRLPCSSRSWTGKLEAFDDVPSNEPIKHFVCESVKTLVAGLAPVDPPIRRSHWDRLSVELKDKIVGHIARVLNRLRDIDIVSAMPWPTCDSWLWIDIIKYEPSFDLRRLDARGLDESAIITIKSREMLKRIDECIPVDPILKQRLAFRNGWADLLKFRDFAVLAKAAAGEGAVDVLKILFGSRENVGPVDEYVLCAASGGHLEAVAWLRDHKNANVQTSETFVAAASSGNLQLVTMLRSRGFRYNAESAIALAASNGHTRVVELLVDNYKGDYSSFYFDDTSIFLPRSGHGDAAFVSAYQNGHTDVLKVLHARFPKRISSISERSFWFPRHLDTVMWLVEHRPSLNLKVLLHSAIFSGGVDMFCWLVVKIRCYVQPHMLKTAFKARNLPLVEWIVTALHLKIDPSMIVCDPPRRNAATSSQTMMTIPGNARNDANRLAAQRWGDMIEWIQRRFPGCITQSALEVAIRAKSDDSINSILRLHEVDQWDYDRIKQVALEFGDDNLLKRINDRFYGHLPPHLRPR</sequence>
<evidence type="ECO:0000256" key="1">
    <source>
        <dbReference type="SAM" id="MobiDB-lite"/>
    </source>
</evidence>
<keyword evidence="3" id="KW-1185">Reference proteome</keyword>
<gene>
    <name evidence="2" type="ORF">HK105_200269</name>
</gene>
<dbReference type="PANTHER" id="PTHR46586:SF3">
    <property type="entry name" value="ANKYRIN REPEAT-CONTAINING PROTEIN"/>
    <property type="match status" value="1"/>
</dbReference>
<dbReference type="InterPro" id="IPR052050">
    <property type="entry name" value="SecEffector_AnkRepeat"/>
</dbReference>
<evidence type="ECO:0000313" key="3">
    <source>
        <dbReference type="Proteomes" id="UP001527925"/>
    </source>
</evidence>